<protein>
    <recommendedName>
        <fullName evidence="3">Restriction endonuclease</fullName>
    </recommendedName>
</protein>
<dbReference type="Proteomes" id="UP000031586">
    <property type="component" value="Unassembled WGS sequence"/>
</dbReference>
<dbReference type="RefSeq" id="WP_020198105.1">
    <property type="nucleotide sequence ID" value="NZ_BAOH01000224.1"/>
</dbReference>
<dbReference type="EMBL" id="JPRD01000008">
    <property type="protein sequence ID" value="KIF54384.1"/>
    <property type="molecule type" value="Genomic_DNA"/>
</dbReference>
<dbReference type="PANTHER" id="PTHR38733">
    <property type="entry name" value="PROTEIN MCRC"/>
    <property type="match status" value="1"/>
</dbReference>
<evidence type="ECO:0008006" key="3">
    <source>
        <dbReference type="Google" id="ProtNLM"/>
    </source>
</evidence>
<accession>A0A0C1ZEF1</accession>
<name>A0A0C1ZEF1_9VIBR</name>
<dbReference type="PANTHER" id="PTHR38733:SF1">
    <property type="entry name" value="TYPE IV METHYL-DIRECTED RESTRICTION ENZYME ECOKMCRBC"/>
    <property type="match status" value="1"/>
</dbReference>
<sequence>MIHMPYSGKPQEWFRLKPDIVVSDKTSHEPLYVADTLNKKQATAKHKYGISQSDMYQMFAYGQSYLNGVGVVYLIYPAYENFNKPLPPFKFDEKLSVRVIPYERLKDECELLDR</sequence>
<reference evidence="1 2" key="1">
    <citation type="submission" date="2014-07" db="EMBL/GenBank/DDBJ databases">
        <title>Unique and conserved regions in Vibrio harveyi and related species in comparison with the shrimp pathogen Vibrio harveyi CAIM 1792.</title>
        <authorList>
            <person name="Espinoza-Valles I."/>
            <person name="Vora G."/>
            <person name="Leekitcharoenphon P."/>
            <person name="Ussery D."/>
            <person name="Hoj L."/>
            <person name="Gomez-Gil B."/>
        </authorList>
    </citation>
    <scope>NUCLEOTIDE SEQUENCE [LARGE SCALE GENOMIC DNA]</scope>
    <source>
        <strain evidence="2">CAIM 1854 / LMG 25443</strain>
    </source>
</reference>
<evidence type="ECO:0000313" key="1">
    <source>
        <dbReference type="EMBL" id="KIF54384.1"/>
    </source>
</evidence>
<proteinExistence type="predicted"/>
<dbReference type="PATRIC" id="fig|1229493.5.peg.5917"/>
<comment type="caution">
    <text evidence="1">The sequence shown here is derived from an EMBL/GenBank/DDBJ whole genome shotgun (WGS) entry which is preliminary data.</text>
</comment>
<dbReference type="Pfam" id="PF10117">
    <property type="entry name" value="McrBC"/>
    <property type="match status" value="1"/>
</dbReference>
<dbReference type="InterPro" id="IPR019292">
    <property type="entry name" value="McrC"/>
</dbReference>
<dbReference type="AlphaFoldDB" id="A0A0C1ZEF1"/>
<evidence type="ECO:0000313" key="2">
    <source>
        <dbReference type="Proteomes" id="UP000031586"/>
    </source>
</evidence>
<gene>
    <name evidence="1" type="ORF">H735_04910</name>
</gene>
<organism evidence="1 2">
    <name type="scientific">Vibrio owensii CAIM 1854 = LMG 25443</name>
    <dbReference type="NCBI Taxonomy" id="1229493"/>
    <lineage>
        <taxon>Bacteria</taxon>
        <taxon>Pseudomonadati</taxon>
        <taxon>Pseudomonadota</taxon>
        <taxon>Gammaproteobacteria</taxon>
        <taxon>Vibrionales</taxon>
        <taxon>Vibrionaceae</taxon>
        <taxon>Vibrio</taxon>
    </lineage>
</organism>